<evidence type="ECO:0000256" key="2">
    <source>
        <dbReference type="ARBA" id="ARBA00022806"/>
    </source>
</evidence>
<dbReference type="RefSeq" id="WP_130592195.1">
    <property type="nucleotide sequence ID" value="NZ_CP034752.1"/>
</dbReference>
<dbReference type="SMART" id="SM00490">
    <property type="entry name" value="HELICc"/>
    <property type="match status" value="1"/>
</dbReference>
<dbReference type="InterPro" id="IPR001650">
    <property type="entry name" value="Helicase_C-like"/>
</dbReference>
<evidence type="ECO:0000313" key="5">
    <source>
        <dbReference type="EMBL" id="QBH97261.1"/>
    </source>
</evidence>
<reference evidence="5 6" key="1">
    <citation type="submission" date="2019-03" db="EMBL/GenBank/DDBJ databases">
        <title>Pragia sp. nov. isolated from the gut tract of Carduelis flavirostris.</title>
        <authorList>
            <person name="Ge Y."/>
        </authorList>
    </citation>
    <scope>NUCLEOTIDE SEQUENCE [LARGE SCALE GENOMIC DNA]</scope>
    <source>
        <strain evidence="5 6">CF-458</strain>
    </source>
</reference>
<dbReference type="SMART" id="SM00487">
    <property type="entry name" value="DEXDc"/>
    <property type="match status" value="1"/>
</dbReference>
<organism evidence="5 6">
    <name type="scientific">Limnobaculum zhutongyuii</name>
    <dbReference type="NCBI Taxonomy" id="2498113"/>
    <lineage>
        <taxon>Bacteria</taxon>
        <taxon>Pseudomonadati</taxon>
        <taxon>Pseudomonadota</taxon>
        <taxon>Gammaproteobacteria</taxon>
        <taxon>Enterobacterales</taxon>
        <taxon>Budviciaceae</taxon>
        <taxon>Limnobaculum</taxon>
    </lineage>
</organism>
<sequence length="630" mass="70553">MSVGWNIRRNELFLIDLNGNILIPSVEDVYAALVEHRPTEPWIPIVVNELHVSRYPLEPVLVIDVCRNDIPTYSICASSRGVTVELELYDLKRGHVIAGQNWYPIEPQATIEILELLQTYVVDIGPAHSLKAFLSIRKAPAIRDIIDDRIGEKIISPLVFAPKTDDVPTGIIGQLYPYQLTGWRWLKFLLSEGVGGLLADEMGLGKTLQIISVISDSGASQLSPALIVAPGSLLENWYREIKKFAPHLKVLKHHGPVRTGRPATLMSYDVVLISYDNVVTDSSLLNMILWRVVILDEAQFIRNPYAKRTRAVKRLRRVTGLAITGTPIENKLLDMWSIIDFVFPGYLGDVTSFETEFQDSVDGAIRLEPIVSPLMLRRRIIDVAQDLPPRIEIPQVLEIDENEAVAYDAERNRISSEYGVAATLVSLTSLRRFCAHPILMNGNLDCVDPMSFSKFRRLNDILNEIFINNEKVIIFTSFTIMADLILQHIQNYYGFFVGIIDGRLAIDERQPLIDIFSKVDGCAALVLNPKAGGAGLNITAANHVIHYNLEWNPALEDQASARVYRRGQKRPVTIHKLLISNTVEEVVAERLARKRELSSVAVIGIKGKDDDYSDIIAALSRSPSKVFVGK</sequence>
<dbReference type="CDD" id="cd18793">
    <property type="entry name" value="SF2_C_SNF"/>
    <property type="match status" value="1"/>
</dbReference>
<dbReference type="GO" id="GO:0005524">
    <property type="term" value="F:ATP binding"/>
    <property type="evidence" value="ECO:0007669"/>
    <property type="project" value="InterPro"/>
</dbReference>
<dbReference type="PANTHER" id="PTHR10799">
    <property type="entry name" value="SNF2/RAD54 HELICASE FAMILY"/>
    <property type="match status" value="1"/>
</dbReference>
<gene>
    <name evidence="5" type="ORF">EKN56_13155</name>
</gene>
<keyword evidence="2 5" id="KW-0067">ATP-binding</keyword>
<dbReference type="Gene3D" id="3.40.50.10810">
    <property type="entry name" value="Tandem AAA-ATPase domain"/>
    <property type="match status" value="1"/>
</dbReference>
<dbReference type="SUPFAM" id="SSF52540">
    <property type="entry name" value="P-loop containing nucleoside triphosphate hydrolases"/>
    <property type="match status" value="2"/>
</dbReference>
<evidence type="ECO:0000256" key="1">
    <source>
        <dbReference type="ARBA" id="ARBA00022801"/>
    </source>
</evidence>
<dbReference type="OrthoDB" id="9760715at2"/>
<dbReference type="GO" id="GO:0016787">
    <property type="term" value="F:hydrolase activity"/>
    <property type="evidence" value="ECO:0007669"/>
    <property type="project" value="UniProtKB-KW"/>
</dbReference>
<protein>
    <submittedName>
        <fullName evidence="5">DEAD/DEAH box helicase</fullName>
    </submittedName>
</protein>
<dbReference type="Gene3D" id="3.40.50.300">
    <property type="entry name" value="P-loop containing nucleotide triphosphate hydrolases"/>
    <property type="match status" value="1"/>
</dbReference>
<dbReference type="InterPro" id="IPR014001">
    <property type="entry name" value="Helicase_ATP-bd"/>
</dbReference>
<dbReference type="GO" id="GO:0004386">
    <property type="term" value="F:helicase activity"/>
    <property type="evidence" value="ECO:0007669"/>
    <property type="project" value="UniProtKB-KW"/>
</dbReference>
<proteinExistence type="predicted"/>
<accession>A0A411WLY4</accession>
<keyword evidence="2 5" id="KW-0347">Helicase</keyword>
<dbReference type="InterPro" id="IPR000330">
    <property type="entry name" value="SNF2_N"/>
</dbReference>
<dbReference type="Pfam" id="PF00271">
    <property type="entry name" value="Helicase_C"/>
    <property type="match status" value="1"/>
</dbReference>
<dbReference type="AlphaFoldDB" id="A0A411WLY4"/>
<dbReference type="InterPro" id="IPR027417">
    <property type="entry name" value="P-loop_NTPase"/>
</dbReference>
<feature type="domain" description="Helicase C-terminal" evidence="4">
    <location>
        <begin position="457"/>
        <end position="613"/>
    </location>
</feature>
<keyword evidence="1" id="KW-0378">Hydrolase</keyword>
<dbReference type="Pfam" id="PF00176">
    <property type="entry name" value="SNF2-rel_dom"/>
    <property type="match status" value="1"/>
</dbReference>
<evidence type="ECO:0000313" key="6">
    <source>
        <dbReference type="Proteomes" id="UP000293154"/>
    </source>
</evidence>
<feature type="domain" description="Helicase ATP-binding" evidence="3">
    <location>
        <begin position="187"/>
        <end position="345"/>
    </location>
</feature>
<dbReference type="KEGG" id="prag:EKN56_13155"/>
<dbReference type="EMBL" id="CP034752">
    <property type="protein sequence ID" value="QBH97261.1"/>
    <property type="molecule type" value="Genomic_DNA"/>
</dbReference>
<evidence type="ECO:0000259" key="3">
    <source>
        <dbReference type="PROSITE" id="PS51192"/>
    </source>
</evidence>
<dbReference type="PROSITE" id="PS51192">
    <property type="entry name" value="HELICASE_ATP_BIND_1"/>
    <property type="match status" value="1"/>
</dbReference>
<name>A0A411WLY4_9GAMM</name>
<dbReference type="InterPro" id="IPR049730">
    <property type="entry name" value="SNF2/RAD54-like_C"/>
</dbReference>
<dbReference type="PROSITE" id="PS51194">
    <property type="entry name" value="HELICASE_CTER"/>
    <property type="match status" value="1"/>
</dbReference>
<keyword evidence="6" id="KW-1185">Reference proteome</keyword>
<keyword evidence="2 5" id="KW-0547">Nucleotide-binding</keyword>
<dbReference type="InterPro" id="IPR038718">
    <property type="entry name" value="SNF2-like_sf"/>
</dbReference>
<dbReference type="Proteomes" id="UP000293154">
    <property type="component" value="Chromosome"/>
</dbReference>
<evidence type="ECO:0000259" key="4">
    <source>
        <dbReference type="PROSITE" id="PS51194"/>
    </source>
</evidence>